<reference evidence="2" key="1">
    <citation type="submission" date="2021-10" db="EMBL/GenBank/DDBJ databases">
        <title>Melipona bicolor Genome sequencing and assembly.</title>
        <authorList>
            <person name="Araujo N.S."/>
            <person name="Arias M.C."/>
        </authorList>
    </citation>
    <scope>NUCLEOTIDE SEQUENCE</scope>
    <source>
        <strain evidence="2">USP_2M_L1-L4_2017</strain>
        <tissue evidence="2">Whole body</tissue>
    </source>
</reference>
<dbReference type="EMBL" id="JAHYIQ010000049">
    <property type="protein sequence ID" value="KAK1117617.1"/>
    <property type="molecule type" value="Genomic_DNA"/>
</dbReference>
<dbReference type="Proteomes" id="UP001177670">
    <property type="component" value="Unassembled WGS sequence"/>
</dbReference>
<organism evidence="2 3">
    <name type="scientific">Melipona bicolor</name>
    <dbReference type="NCBI Taxonomy" id="60889"/>
    <lineage>
        <taxon>Eukaryota</taxon>
        <taxon>Metazoa</taxon>
        <taxon>Ecdysozoa</taxon>
        <taxon>Arthropoda</taxon>
        <taxon>Hexapoda</taxon>
        <taxon>Insecta</taxon>
        <taxon>Pterygota</taxon>
        <taxon>Neoptera</taxon>
        <taxon>Endopterygota</taxon>
        <taxon>Hymenoptera</taxon>
        <taxon>Apocrita</taxon>
        <taxon>Aculeata</taxon>
        <taxon>Apoidea</taxon>
        <taxon>Anthophila</taxon>
        <taxon>Apidae</taxon>
        <taxon>Melipona</taxon>
    </lineage>
</organism>
<gene>
    <name evidence="2" type="ORF">K0M31_015790</name>
</gene>
<feature type="region of interest" description="Disordered" evidence="1">
    <location>
        <begin position="1"/>
        <end position="36"/>
    </location>
</feature>
<protein>
    <submittedName>
        <fullName evidence="2">Uncharacterized protein</fullName>
    </submittedName>
</protein>
<keyword evidence="3" id="KW-1185">Reference proteome</keyword>
<proteinExistence type="predicted"/>
<evidence type="ECO:0000313" key="2">
    <source>
        <dbReference type="EMBL" id="KAK1117617.1"/>
    </source>
</evidence>
<evidence type="ECO:0000256" key="1">
    <source>
        <dbReference type="SAM" id="MobiDB-lite"/>
    </source>
</evidence>
<sequence>MLNQNDSDLEAEGKPERLLGSPSFGFGKSRGQGGARRARYPLPSWVISLARVSHVFGKVGAMPQFTVEGLVCLEQSPAL</sequence>
<accession>A0AA40FER2</accession>
<comment type="caution">
    <text evidence="2">The sequence shown here is derived from an EMBL/GenBank/DDBJ whole genome shotgun (WGS) entry which is preliminary data.</text>
</comment>
<name>A0AA40FER2_9HYME</name>
<dbReference type="AlphaFoldDB" id="A0AA40FER2"/>
<evidence type="ECO:0000313" key="3">
    <source>
        <dbReference type="Proteomes" id="UP001177670"/>
    </source>
</evidence>